<name>A0A0J7B6U2_COCIT</name>
<evidence type="ECO:0000256" key="1">
    <source>
        <dbReference type="SAM" id="MobiDB-lite"/>
    </source>
</evidence>
<feature type="compositionally biased region" description="Polar residues" evidence="1">
    <location>
        <begin position="174"/>
        <end position="200"/>
    </location>
</feature>
<dbReference type="EMBL" id="DS028095">
    <property type="protein sequence ID" value="KMP05692.1"/>
    <property type="molecule type" value="Genomic_DNA"/>
</dbReference>
<accession>A0A0J7B6U2</accession>
<protein>
    <submittedName>
        <fullName evidence="2">Uncharacterized protein</fullName>
    </submittedName>
</protein>
<sequence length="254" mass="27635">MASIARTSTEENGKRIKLTAGVLRVSARNILSGPQNIKPPKPRLTHVHMLLLGTASSKWEINVASTLFSRYHSSKEHAQENPESSKSCDNRAGQFCDTLSERRCVNQAHPSIHPSGHVLAFYGECDARVDPDVHKALLFLCDVSTLQGAEHWKAPADLAVFHFFRVVFPAAKTPSTGGLTSQGQPGSTQRFTPSQHQENIGCTVPDPALSRHPSTSTPLLGTVDREDAQTDELQPIPAFPPVCGGSLTPHWRPP</sequence>
<proteinExistence type="predicted"/>
<feature type="region of interest" description="Disordered" evidence="1">
    <location>
        <begin position="174"/>
        <end position="254"/>
    </location>
</feature>
<evidence type="ECO:0000313" key="3">
    <source>
        <dbReference type="Proteomes" id="UP000054565"/>
    </source>
</evidence>
<dbReference type="Proteomes" id="UP000054565">
    <property type="component" value="Unassembled WGS sequence"/>
</dbReference>
<reference evidence="3" key="1">
    <citation type="journal article" date="2010" name="Genome Res.">
        <title>Population genomic sequencing of Coccidioides fungi reveals recent hybridization and transposon control.</title>
        <authorList>
            <person name="Neafsey D.E."/>
            <person name="Barker B.M."/>
            <person name="Sharpton T.J."/>
            <person name="Stajich J.E."/>
            <person name="Park D.J."/>
            <person name="Whiston E."/>
            <person name="Hung C.-Y."/>
            <person name="McMahan C."/>
            <person name="White J."/>
            <person name="Sykes S."/>
            <person name="Heiman D."/>
            <person name="Young S."/>
            <person name="Zeng Q."/>
            <person name="Abouelleil A."/>
            <person name="Aftuck L."/>
            <person name="Bessette D."/>
            <person name="Brown A."/>
            <person name="FitzGerald M."/>
            <person name="Lui A."/>
            <person name="Macdonald J.P."/>
            <person name="Priest M."/>
            <person name="Orbach M.J."/>
            <person name="Galgiani J.N."/>
            <person name="Kirkland T.N."/>
            <person name="Cole G.T."/>
            <person name="Birren B.W."/>
            <person name="Henn M.R."/>
            <person name="Taylor J.W."/>
            <person name="Rounsley S.D."/>
        </authorList>
    </citation>
    <scope>NUCLEOTIDE SEQUENCE [LARGE SCALE GENOMIC DNA]</scope>
    <source>
        <strain evidence="3">RMSCC 2394</strain>
    </source>
</reference>
<organism evidence="2 3">
    <name type="scientific">Coccidioides immitis RMSCC 2394</name>
    <dbReference type="NCBI Taxonomy" id="404692"/>
    <lineage>
        <taxon>Eukaryota</taxon>
        <taxon>Fungi</taxon>
        <taxon>Dikarya</taxon>
        <taxon>Ascomycota</taxon>
        <taxon>Pezizomycotina</taxon>
        <taxon>Eurotiomycetes</taxon>
        <taxon>Eurotiomycetidae</taxon>
        <taxon>Onygenales</taxon>
        <taxon>Onygenaceae</taxon>
        <taxon>Coccidioides</taxon>
    </lineage>
</organism>
<gene>
    <name evidence="2" type="ORF">CIRG_05373</name>
</gene>
<evidence type="ECO:0000313" key="2">
    <source>
        <dbReference type="EMBL" id="KMP05692.1"/>
    </source>
</evidence>
<dbReference type="AlphaFoldDB" id="A0A0J7B6U2"/>